<feature type="transmembrane region" description="Helical" evidence="8">
    <location>
        <begin position="480"/>
        <end position="502"/>
    </location>
</feature>
<dbReference type="Gene3D" id="1.20.1720.10">
    <property type="entry name" value="Multidrug resistance protein D"/>
    <property type="match status" value="1"/>
</dbReference>
<evidence type="ECO:0000256" key="7">
    <source>
        <dbReference type="SAM" id="MobiDB-lite"/>
    </source>
</evidence>
<protein>
    <submittedName>
        <fullName evidence="10">MFS transporter</fullName>
    </submittedName>
</protein>
<keyword evidence="3" id="KW-1003">Cell membrane</keyword>
<evidence type="ECO:0000256" key="2">
    <source>
        <dbReference type="ARBA" id="ARBA00022448"/>
    </source>
</evidence>
<organism evidence="10 11">
    <name type="scientific">Paenarthrobacter aurescens</name>
    <name type="common">Arthrobacter aurescens</name>
    <dbReference type="NCBI Taxonomy" id="43663"/>
    <lineage>
        <taxon>Bacteria</taxon>
        <taxon>Bacillati</taxon>
        <taxon>Actinomycetota</taxon>
        <taxon>Actinomycetes</taxon>
        <taxon>Micrococcales</taxon>
        <taxon>Micrococcaceae</taxon>
        <taxon>Paenarthrobacter</taxon>
    </lineage>
</organism>
<evidence type="ECO:0000259" key="9">
    <source>
        <dbReference type="PROSITE" id="PS50850"/>
    </source>
</evidence>
<sequence length="508" mass="51746">MPTTNKTSNYDVGTSESARPSESGPTESAPTQITAAQDTTAQDTTAIAMTTRQRLALLVLLTAGFTLAVDFSILNVALPAIGSDVGFSLENLQWVATAFALCAAGFTLLFGRVADLAGRRKIFLMGMALLGAASLAGGLAGDPAVLLLARVGQGIATAMVVPAALSLLLVSFPEGHLRDKALGLNGSLMAAGFTTGAILGGLLTDLLSWRWAFFINVPVAVAVLLIAPVVLAESRPASKLRLDVPGAITVTLGLLSLVFGLTHAAEHSWTHPLTLGALAAAVVLFTVFARVERRAPHPLVPLGILKRSNVAWGNVAGVLAFVTETSLVFLLTLYLQQVLGYTPLGAGLAFAVLGLGTVLGGLLGPKIITRMGSKNAIVYGFLVQAAATGALIWLSSDPGSIILLLVATFIGGVANLVVIVGFMVTATSGLPDADQGMATGLATMSQQIGITMGIPVMSAVFTAQLLAAGGSDGSAVMSGVTVAIAVNAAICLAAATAVAVFLKKQRVA</sequence>
<feature type="transmembrane region" description="Helical" evidence="8">
    <location>
        <begin position="448"/>
        <end position="468"/>
    </location>
</feature>
<dbReference type="InterPro" id="IPR036259">
    <property type="entry name" value="MFS_trans_sf"/>
</dbReference>
<feature type="transmembrane region" description="Helical" evidence="8">
    <location>
        <begin position="401"/>
        <end position="427"/>
    </location>
</feature>
<dbReference type="CDD" id="cd17321">
    <property type="entry name" value="MFS_MMR_MDR_like"/>
    <property type="match status" value="1"/>
</dbReference>
<comment type="caution">
    <text evidence="10">The sequence shown here is derived from an EMBL/GenBank/DDBJ whole genome shotgun (WGS) entry which is preliminary data.</text>
</comment>
<dbReference type="PANTHER" id="PTHR42718">
    <property type="entry name" value="MAJOR FACILITATOR SUPERFAMILY MULTIDRUG TRANSPORTER MFSC"/>
    <property type="match status" value="1"/>
</dbReference>
<accession>A0A4Y3NEC9</accession>
<evidence type="ECO:0000256" key="3">
    <source>
        <dbReference type="ARBA" id="ARBA00022475"/>
    </source>
</evidence>
<feature type="region of interest" description="Disordered" evidence="7">
    <location>
        <begin position="1"/>
        <end position="38"/>
    </location>
</feature>
<evidence type="ECO:0000313" key="10">
    <source>
        <dbReference type="EMBL" id="GEB19527.1"/>
    </source>
</evidence>
<feature type="transmembrane region" description="Helical" evidence="8">
    <location>
        <begin position="269"/>
        <end position="289"/>
    </location>
</feature>
<comment type="subcellular location">
    <subcellularLocation>
        <location evidence="1">Cell membrane</location>
        <topology evidence="1">Multi-pass membrane protein</topology>
    </subcellularLocation>
</comment>
<evidence type="ECO:0000256" key="1">
    <source>
        <dbReference type="ARBA" id="ARBA00004651"/>
    </source>
</evidence>
<dbReference type="AlphaFoldDB" id="A0A4Y3NEC9"/>
<evidence type="ECO:0000256" key="4">
    <source>
        <dbReference type="ARBA" id="ARBA00022692"/>
    </source>
</evidence>
<keyword evidence="11" id="KW-1185">Reference proteome</keyword>
<keyword evidence="4 8" id="KW-0812">Transmembrane</keyword>
<evidence type="ECO:0000256" key="6">
    <source>
        <dbReference type="ARBA" id="ARBA00023136"/>
    </source>
</evidence>
<feature type="transmembrane region" description="Helical" evidence="8">
    <location>
        <begin position="182"/>
        <end position="203"/>
    </location>
</feature>
<dbReference type="PANTHER" id="PTHR42718:SF46">
    <property type="entry name" value="BLR6921 PROTEIN"/>
    <property type="match status" value="1"/>
</dbReference>
<dbReference type="Pfam" id="PF07690">
    <property type="entry name" value="MFS_1"/>
    <property type="match status" value="1"/>
</dbReference>
<dbReference type="InterPro" id="IPR020846">
    <property type="entry name" value="MFS_dom"/>
</dbReference>
<keyword evidence="5 8" id="KW-1133">Transmembrane helix</keyword>
<dbReference type="Proteomes" id="UP000317715">
    <property type="component" value="Unassembled WGS sequence"/>
</dbReference>
<feature type="transmembrane region" description="Helical" evidence="8">
    <location>
        <begin position="147"/>
        <end position="170"/>
    </location>
</feature>
<gene>
    <name evidence="10" type="ORF">AAU01_22820</name>
</gene>
<feature type="transmembrane region" description="Helical" evidence="8">
    <location>
        <begin position="341"/>
        <end position="364"/>
    </location>
</feature>
<dbReference type="GO" id="GO:0022857">
    <property type="term" value="F:transmembrane transporter activity"/>
    <property type="evidence" value="ECO:0007669"/>
    <property type="project" value="InterPro"/>
</dbReference>
<keyword evidence="6 8" id="KW-0472">Membrane</keyword>
<feature type="compositionally biased region" description="Polar residues" evidence="7">
    <location>
        <begin position="1"/>
        <end position="30"/>
    </location>
</feature>
<name>A0A4Y3NEC9_PAEAU</name>
<dbReference type="GO" id="GO:0005886">
    <property type="term" value="C:plasma membrane"/>
    <property type="evidence" value="ECO:0007669"/>
    <property type="project" value="UniProtKB-SubCell"/>
</dbReference>
<evidence type="ECO:0000313" key="11">
    <source>
        <dbReference type="Proteomes" id="UP000317715"/>
    </source>
</evidence>
<feature type="transmembrane region" description="Helical" evidence="8">
    <location>
        <begin position="55"/>
        <end position="80"/>
    </location>
</feature>
<dbReference type="InterPro" id="IPR011701">
    <property type="entry name" value="MFS"/>
</dbReference>
<evidence type="ECO:0000256" key="5">
    <source>
        <dbReference type="ARBA" id="ARBA00022989"/>
    </source>
</evidence>
<feature type="transmembrane region" description="Helical" evidence="8">
    <location>
        <begin position="310"/>
        <end position="335"/>
    </location>
</feature>
<reference evidence="10 11" key="1">
    <citation type="submission" date="2019-06" db="EMBL/GenBank/DDBJ databases">
        <title>Whole genome shotgun sequence of Paenarthrobacter aurescens NBRC 12136.</title>
        <authorList>
            <person name="Hosoyama A."/>
            <person name="Uohara A."/>
            <person name="Ohji S."/>
            <person name="Ichikawa N."/>
        </authorList>
    </citation>
    <scope>NUCLEOTIDE SEQUENCE [LARGE SCALE GENOMIC DNA]</scope>
    <source>
        <strain evidence="10 11">NBRC 12136</strain>
    </source>
</reference>
<feature type="transmembrane region" description="Helical" evidence="8">
    <location>
        <begin position="122"/>
        <end position="141"/>
    </location>
</feature>
<keyword evidence="2" id="KW-0813">Transport</keyword>
<proteinExistence type="predicted"/>
<dbReference type="Gene3D" id="1.20.1250.20">
    <property type="entry name" value="MFS general substrate transporter like domains"/>
    <property type="match status" value="1"/>
</dbReference>
<feature type="transmembrane region" description="Helical" evidence="8">
    <location>
        <begin position="376"/>
        <end position="395"/>
    </location>
</feature>
<dbReference type="PROSITE" id="PS50850">
    <property type="entry name" value="MFS"/>
    <property type="match status" value="1"/>
</dbReference>
<evidence type="ECO:0000256" key="8">
    <source>
        <dbReference type="SAM" id="Phobius"/>
    </source>
</evidence>
<dbReference type="EMBL" id="BJMD01000013">
    <property type="protein sequence ID" value="GEB19527.1"/>
    <property type="molecule type" value="Genomic_DNA"/>
</dbReference>
<feature type="transmembrane region" description="Helical" evidence="8">
    <location>
        <begin position="209"/>
        <end position="232"/>
    </location>
</feature>
<feature type="transmembrane region" description="Helical" evidence="8">
    <location>
        <begin position="92"/>
        <end position="110"/>
    </location>
</feature>
<dbReference type="PRINTS" id="PR01036">
    <property type="entry name" value="TCRTETB"/>
</dbReference>
<dbReference type="SUPFAM" id="SSF103473">
    <property type="entry name" value="MFS general substrate transporter"/>
    <property type="match status" value="1"/>
</dbReference>
<feature type="domain" description="Major facilitator superfamily (MFS) profile" evidence="9">
    <location>
        <begin position="56"/>
        <end position="506"/>
    </location>
</feature>
<feature type="transmembrane region" description="Helical" evidence="8">
    <location>
        <begin position="244"/>
        <end position="263"/>
    </location>
</feature>